<evidence type="ECO:0000256" key="1">
    <source>
        <dbReference type="ARBA" id="ARBA00001974"/>
    </source>
</evidence>
<evidence type="ECO:0000256" key="7">
    <source>
        <dbReference type="ARBA" id="ARBA00038897"/>
    </source>
</evidence>
<evidence type="ECO:0000256" key="6">
    <source>
        <dbReference type="ARBA" id="ARBA00023002"/>
    </source>
</evidence>
<dbReference type="PROSITE" id="PS51387">
    <property type="entry name" value="FAD_PCMH"/>
    <property type="match status" value="1"/>
</dbReference>
<dbReference type="Pfam" id="PF01565">
    <property type="entry name" value="FAD_binding_4"/>
    <property type="match status" value="1"/>
</dbReference>
<protein>
    <recommendedName>
        <fullName evidence="7">D-lactate dehydrogenase (cytochrome)</fullName>
        <ecNumber evidence="7">1.1.2.4</ecNumber>
    </recommendedName>
</protein>
<dbReference type="InterPro" id="IPR004113">
    <property type="entry name" value="FAD-bd_oxidored_4_C"/>
</dbReference>
<keyword evidence="3" id="KW-0285">Flavoprotein</keyword>
<dbReference type="SUPFAM" id="SSF55103">
    <property type="entry name" value="FAD-linked oxidases, C-terminal domain"/>
    <property type="match status" value="1"/>
</dbReference>
<dbReference type="Gene3D" id="3.30.70.2740">
    <property type="match status" value="1"/>
</dbReference>
<evidence type="ECO:0000313" key="9">
    <source>
        <dbReference type="EMBL" id="SDC14287.1"/>
    </source>
</evidence>
<dbReference type="InterPro" id="IPR036318">
    <property type="entry name" value="FAD-bd_PCMH-like_sf"/>
</dbReference>
<comment type="similarity">
    <text evidence="2">Belongs to the FAD-binding oxidoreductase/transferase type 4 family.</text>
</comment>
<keyword evidence="6" id="KW-0560">Oxidoreductase</keyword>
<dbReference type="PANTHER" id="PTHR11748">
    <property type="entry name" value="D-LACTATE DEHYDROGENASE"/>
    <property type="match status" value="1"/>
</dbReference>
<dbReference type="AlphaFoldDB" id="A0A1G6J6I8"/>
<keyword evidence="4" id="KW-0274">FAD</keyword>
<dbReference type="PANTHER" id="PTHR11748:SF111">
    <property type="entry name" value="D-LACTATE DEHYDROGENASE, MITOCHONDRIAL-RELATED"/>
    <property type="match status" value="1"/>
</dbReference>
<evidence type="ECO:0000256" key="5">
    <source>
        <dbReference type="ARBA" id="ARBA00022946"/>
    </source>
</evidence>
<feature type="domain" description="FAD-binding PCMH-type" evidence="8">
    <location>
        <begin position="34"/>
        <end position="211"/>
    </location>
</feature>
<proteinExistence type="inferred from homology"/>
<dbReference type="InterPro" id="IPR016164">
    <property type="entry name" value="FAD-linked_Oxase-like_C"/>
</dbReference>
<dbReference type="SUPFAM" id="SSF56176">
    <property type="entry name" value="FAD-binding/transporter-associated domain-like"/>
    <property type="match status" value="1"/>
</dbReference>
<dbReference type="EC" id="1.1.2.4" evidence="7"/>
<dbReference type="GO" id="GO:0071949">
    <property type="term" value="F:FAD binding"/>
    <property type="evidence" value="ECO:0007669"/>
    <property type="project" value="InterPro"/>
</dbReference>
<dbReference type="EMBL" id="FMZA01000003">
    <property type="protein sequence ID" value="SDC14287.1"/>
    <property type="molecule type" value="Genomic_DNA"/>
</dbReference>
<evidence type="ECO:0000256" key="3">
    <source>
        <dbReference type="ARBA" id="ARBA00022630"/>
    </source>
</evidence>
<dbReference type="RefSeq" id="WP_245662071.1">
    <property type="nucleotide sequence ID" value="NZ_FMZA01000003.1"/>
</dbReference>
<dbReference type="FunFam" id="1.10.45.10:FF:000001">
    <property type="entry name" value="D-lactate dehydrogenase mitochondrial"/>
    <property type="match status" value="1"/>
</dbReference>
<dbReference type="FunFam" id="3.30.70.2740:FF:000001">
    <property type="entry name" value="D-lactate dehydrogenase mitochondrial"/>
    <property type="match status" value="1"/>
</dbReference>
<evidence type="ECO:0000256" key="2">
    <source>
        <dbReference type="ARBA" id="ARBA00008000"/>
    </source>
</evidence>
<evidence type="ECO:0000259" key="8">
    <source>
        <dbReference type="PROSITE" id="PS51387"/>
    </source>
</evidence>
<dbReference type="InterPro" id="IPR006094">
    <property type="entry name" value="Oxid_FAD_bind_N"/>
</dbReference>
<dbReference type="Pfam" id="PF02913">
    <property type="entry name" value="FAD-oxidase_C"/>
    <property type="match status" value="1"/>
</dbReference>
<dbReference type="GO" id="GO:0008720">
    <property type="term" value="F:D-lactate dehydrogenase (NAD+) activity"/>
    <property type="evidence" value="ECO:0007669"/>
    <property type="project" value="TreeGrafter"/>
</dbReference>
<dbReference type="Gene3D" id="3.30.465.10">
    <property type="match status" value="1"/>
</dbReference>
<dbReference type="Gene3D" id="1.10.45.10">
    <property type="entry name" value="Vanillyl-alcohol Oxidase, Chain A, domain 4"/>
    <property type="match status" value="1"/>
</dbReference>
<dbReference type="InterPro" id="IPR016166">
    <property type="entry name" value="FAD-bd_PCMH"/>
</dbReference>
<keyword evidence="5" id="KW-0809">Transit peptide</keyword>
<sequence>MDWMTELRNMLGEHRVTDNLTTREQHSKDESYHPPHLPDVVVFPESRDEVIQVMKFADRHQIPVTPFGVGSSLEGHVIPSKGGISLDLQQMNRILEIRPEDFQVRVQPGVTRTQLNQQLKKYGLFYPVDPGADATIGGMVATNASGTTSVRYGVTRDQVLELEVVLADGRVLQTGSGAAKSSSGYHLPGLFVGSEGTLGVFTEIRLKVCGIPESILSARAVFPGIRPAVRAAQSILSAGIPVARLELVDSRAIQQVNHYNHAEYPEQPTLFLEFHGNPAGLKQDADFAGQLAENEGCEDFHFETNSLARAQLWEARHHLAYSFVHGTPGKQQMVTDVCVPLSALAASLEYARQLIDASHLDGAVFGHIGDGNFHALLMIDPTDEADVQAANQIHHQLVEHALAEGGTCTGEHGVGSGKIAYQRKEHGPAYDVMREIKQLLDPKAILNPGKMFDEK</sequence>
<comment type="cofactor">
    <cofactor evidence="1">
        <name>FAD</name>
        <dbReference type="ChEBI" id="CHEBI:57692"/>
    </cofactor>
</comment>
<dbReference type="FunFam" id="3.30.465.10:FF:000016">
    <property type="entry name" value="probable D-lactate dehydrogenase, mitochondrial"/>
    <property type="match status" value="1"/>
</dbReference>
<name>A0A1G6J6I8_9BACL</name>
<dbReference type="GO" id="GO:0004458">
    <property type="term" value="F:D-lactate dehydrogenase (cytochrome) activity"/>
    <property type="evidence" value="ECO:0007669"/>
    <property type="project" value="UniProtKB-EC"/>
</dbReference>
<dbReference type="STRING" id="1236220.SAMN04488112_103201"/>
<gene>
    <name evidence="9" type="ORF">SAMN04488112_103201</name>
</gene>
<evidence type="ECO:0000256" key="4">
    <source>
        <dbReference type="ARBA" id="ARBA00022827"/>
    </source>
</evidence>
<dbReference type="InterPro" id="IPR016169">
    <property type="entry name" value="FAD-bd_PCMH_sub2"/>
</dbReference>
<dbReference type="Proteomes" id="UP000199387">
    <property type="component" value="Unassembled WGS sequence"/>
</dbReference>
<organism evidence="9 10">
    <name type="scientific">Melghirimyces thermohalophilus</name>
    <dbReference type="NCBI Taxonomy" id="1236220"/>
    <lineage>
        <taxon>Bacteria</taxon>
        <taxon>Bacillati</taxon>
        <taxon>Bacillota</taxon>
        <taxon>Bacilli</taxon>
        <taxon>Bacillales</taxon>
        <taxon>Thermoactinomycetaceae</taxon>
        <taxon>Melghirimyces</taxon>
    </lineage>
</organism>
<keyword evidence="10" id="KW-1185">Reference proteome</keyword>
<dbReference type="InterPro" id="IPR016171">
    <property type="entry name" value="Vanillyl_alc_oxidase_C-sub2"/>
</dbReference>
<dbReference type="GO" id="GO:1903457">
    <property type="term" value="P:lactate catabolic process"/>
    <property type="evidence" value="ECO:0007669"/>
    <property type="project" value="TreeGrafter"/>
</dbReference>
<evidence type="ECO:0000313" key="10">
    <source>
        <dbReference type="Proteomes" id="UP000199387"/>
    </source>
</evidence>
<reference evidence="9 10" key="1">
    <citation type="submission" date="2016-10" db="EMBL/GenBank/DDBJ databases">
        <authorList>
            <person name="de Groot N.N."/>
        </authorList>
    </citation>
    <scope>NUCLEOTIDE SEQUENCE [LARGE SCALE GENOMIC DNA]</scope>
    <source>
        <strain evidence="9 10">DSM 45514</strain>
    </source>
</reference>
<accession>A0A1G6J6I8</accession>